<dbReference type="CDD" id="cd00093">
    <property type="entry name" value="HTH_XRE"/>
    <property type="match status" value="1"/>
</dbReference>
<dbReference type="Gene3D" id="1.10.260.40">
    <property type="entry name" value="lambda repressor-like DNA-binding domains"/>
    <property type="match status" value="1"/>
</dbReference>
<accession>A0A847VDN8</accession>
<name>A0A847VDN8_9BACT</name>
<feature type="transmembrane region" description="Helical" evidence="2">
    <location>
        <begin position="258"/>
        <end position="279"/>
    </location>
</feature>
<keyword evidence="1" id="KW-0238">DNA-binding</keyword>
<organism evidence="4 5">
    <name type="scientific">Candidatus Dojkabacteria bacterium</name>
    <dbReference type="NCBI Taxonomy" id="2099670"/>
    <lineage>
        <taxon>Bacteria</taxon>
        <taxon>Candidatus Dojkabacteria</taxon>
    </lineage>
</organism>
<dbReference type="EMBL" id="JAAZIL010000054">
    <property type="protein sequence ID" value="NLZ24552.1"/>
    <property type="molecule type" value="Genomic_DNA"/>
</dbReference>
<dbReference type="PANTHER" id="PTHR46558">
    <property type="entry name" value="TRACRIPTIONAL REGULATORY PROTEIN-RELATED-RELATED"/>
    <property type="match status" value="1"/>
</dbReference>
<keyword evidence="2" id="KW-1133">Transmembrane helix</keyword>
<comment type="caution">
    <text evidence="4">The sequence shown here is derived from an EMBL/GenBank/DDBJ whole genome shotgun (WGS) entry which is preliminary data.</text>
</comment>
<proteinExistence type="predicted"/>
<reference evidence="4 5" key="1">
    <citation type="journal article" date="2020" name="Biotechnol. Biofuels">
        <title>New insights from the biogas microbiome by comprehensive genome-resolved metagenomics of nearly 1600 species originating from multiple anaerobic digesters.</title>
        <authorList>
            <person name="Campanaro S."/>
            <person name="Treu L."/>
            <person name="Rodriguez-R L.M."/>
            <person name="Kovalovszki A."/>
            <person name="Ziels R.M."/>
            <person name="Maus I."/>
            <person name="Zhu X."/>
            <person name="Kougias P.G."/>
            <person name="Basile A."/>
            <person name="Luo G."/>
            <person name="Schluter A."/>
            <person name="Konstantinidis K.T."/>
            <person name="Angelidaki I."/>
        </authorList>
    </citation>
    <scope>NUCLEOTIDE SEQUENCE [LARGE SCALE GENOMIC DNA]</scope>
    <source>
        <strain evidence="4">AS19jrsBPTG_9</strain>
    </source>
</reference>
<dbReference type="SUPFAM" id="SSF47413">
    <property type="entry name" value="lambda repressor-like DNA-binding domains"/>
    <property type="match status" value="1"/>
</dbReference>
<dbReference type="InterPro" id="IPR001387">
    <property type="entry name" value="Cro/C1-type_HTH"/>
</dbReference>
<keyword evidence="2" id="KW-0472">Membrane</keyword>
<sequence length="453" mass="53222">MSFRKNLEYLRKERKLSQEDLAYKLGVSRQAVSKWESGAAYPETEKIITVCKLFDCSLDELIKEDIAELRKEEVKRYTFNDLLKEVTDLVKRTSDMLNSMSGKFLFKFIFELGVLLLLILLLRIPFLHLRSLGYSIFFVIGGQTGDILIALWRFLIEIIYFVIAAISFLYIYKIRFLDRSDVIKEKYIEESSKVKKDTKEREVVKYDFGVFSLLGRAFVLFIKLFVTISSVPVIFTIFFAIAGLVVVFSWIFEGVFFFSLIVFALSFLLFATLFLYVVYNFIVNRRSKWDRVFLLLLISFLGFGISMGVGVLEMKNFTLTGSPHEYVVRDRKEETIDMTGSLIVGDTWDMSTKYIKDESLSDKVRVEVFYYNDFREIEIQESAERVFIISKQENVPLSKAYRMLIRDLKEKTVHVNYDYLFRYEIVVYTSKENIEKIQSNVESARSMYEEIHY</sequence>
<dbReference type="Pfam" id="PF01381">
    <property type="entry name" value="HTH_3"/>
    <property type="match status" value="1"/>
</dbReference>
<evidence type="ECO:0000256" key="2">
    <source>
        <dbReference type="SAM" id="Phobius"/>
    </source>
</evidence>
<evidence type="ECO:0000259" key="3">
    <source>
        <dbReference type="PROSITE" id="PS50943"/>
    </source>
</evidence>
<evidence type="ECO:0000313" key="5">
    <source>
        <dbReference type="Proteomes" id="UP000564033"/>
    </source>
</evidence>
<feature type="transmembrane region" description="Helical" evidence="2">
    <location>
        <begin position="233"/>
        <end position="252"/>
    </location>
</feature>
<dbReference type="GO" id="GO:0003677">
    <property type="term" value="F:DNA binding"/>
    <property type="evidence" value="ECO:0007669"/>
    <property type="project" value="UniProtKB-KW"/>
</dbReference>
<dbReference type="SMART" id="SM00530">
    <property type="entry name" value="HTH_XRE"/>
    <property type="match status" value="1"/>
</dbReference>
<dbReference type="InterPro" id="IPR010982">
    <property type="entry name" value="Lambda_DNA-bd_dom_sf"/>
</dbReference>
<dbReference type="Proteomes" id="UP000564033">
    <property type="component" value="Unassembled WGS sequence"/>
</dbReference>
<dbReference type="AlphaFoldDB" id="A0A847VDN8"/>
<feature type="domain" description="HTH cro/C1-type" evidence="3">
    <location>
        <begin position="7"/>
        <end position="61"/>
    </location>
</feature>
<evidence type="ECO:0000256" key="1">
    <source>
        <dbReference type="ARBA" id="ARBA00023125"/>
    </source>
</evidence>
<feature type="transmembrane region" description="Helical" evidence="2">
    <location>
        <begin position="104"/>
        <end position="126"/>
    </location>
</feature>
<keyword evidence="2" id="KW-0812">Transmembrane</keyword>
<dbReference type="PANTHER" id="PTHR46558:SF11">
    <property type="entry name" value="HTH-TYPE TRANSCRIPTIONAL REGULATOR XRE"/>
    <property type="match status" value="1"/>
</dbReference>
<evidence type="ECO:0000313" key="4">
    <source>
        <dbReference type="EMBL" id="NLZ24552.1"/>
    </source>
</evidence>
<feature type="transmembrane region" description="Helical" evidence="2">
    <location>
        <begin position="158"/>
        <end position="177"/>
    </location>
</feature>
<gene>
    <name evidence="4" type="ORF">GX888_02300</name>
</gene>
<feature type="transmembrane region" description="Helical" evidence="2">
    <location>
        <begin position="291"/>
        <end position="312"/>
    </location>
</feature>
<protein>
    <submittedName>
        <fullName evidence="4">Helix-turn-helix domain-containing protein</fullName>
    </submittedName>
</protein>
<dbReference type="PROSITE" id="PS50943">
    <property type="entry name" value="HTH_CROC1"/>
    <property type="match status" value="1"/>
</dbReference>